<evidence type="ECO:0000256" key="1">
    <source>
        <dbReference type="SAM" id="MobiDB-lite"/>
    </source>
</evidence>
<dbReference type="Proteomes" id="UP000307768">
    <property type="component" value="Unassembled WGS sequence"/>
</dbReference>
<feature type="compositionally biased region" description="Low complexity" evidence="1">
    <location>
        <begin position="15"/>
        <end position="34"/>
    </location>
</feature>
<dbReference type="EMBL" id="VDFQ02000002">
    <property type="protein sequence ID" value="KAA1423269.1"/>
    <property type="molecule type" value="Genomic_DNA"/>
</dbReference>
<gene>
    <name evidence="2" type="ORF">FE697_006490</name>
</gene>
<feature type="region of interest" description="Disordered" evidence="1">
    <location>
        <begin position="426"/>
        <end position="584"/>
    </location>
</feature>
<sequence>MFDPPTDPPPPPDPAASDPALSAPSNAPAGSPRATDPTQAPTADELDTLDRLATLLLDRVRAVIEDARARAVASPRGALELGAGEIDLVTACEEVVRIAQGVQLDAVQLLDARRRSAPELVRDESVFTRSLFVEIALARQVSSPAGETTYAMARALEVLPQTHGLLRDGTISSGVAAAVCRETTFLAADDRRRVDAEIAPALADLTPRRAAAEARRLVLATDPHAAYARTVRAREGRAVTFRPELDAMASLTVYAPADQVVAAFEHLDGRASVRRNDGDPRTIRQLTADLAIEALTGAQVAADGSHTIGVEVGVVMRPESLFSADAAPATLSGYGPIPAELARQLAGSEHSWVRRFFTAPDGRSINDVDPRARRFSRAVRRIVQVVDGQCRRPWCDCRIRDVDHITPYARGGLSVVSNAQGDCRTDNLAKESPGWEVTSVTSANDTLPDEVHWRTPTGHVHVSRRSEGRSTTAPDPTRGHTRPPEPPDRPLPPDPTRGHTRPPEPPDQPTPPDPTRGQTRPPEPPDQPTPPDPTRGQTRPPEPPDRPLPPDPTRGHTRPPEPPDQPTPPDPTRGQTRPPEPPDRIHSVMEEQLARLLSA</sequence>
<feature type="compositionally biased region" description="Pro residues" evidence="1">
    <location>
        <begin position="503"/>
        <end position="514"/>
    </location>
</feature>
<comment type="caution">
    <text evidence="2">The sequence shown here is derived from an EMBL/GenBank/DDBJ whole genome shotgun (WGS) entry which is preliminary data.</text>
</comment>
<feature type="compositionally biased region" description="Pro residues" evidence="1">
    <location>
        <begin position="521"/>
        <end position="533"/>
    </location>
</feature>
<dbReference type="RefSeq" id="WP_149768788.1">
    <property type="nucleotide sequence ID" value="NZ_VDFQ02000002.1"/>
</dbReference>
<evidence type="ECO:0000313" key="2">
    <source>
        <dbReference type="EMBL" id="KAA1423269.1"/>
    </source>
</evidence>
<evidence type="ECO:0008006" key="4">
    <source>
        <dbReference type="Google" id="ProtNLM"/>
    </source>
</evidence>
<protein>
    <recommendedName>
        <fullName evidence="4">DUF222 domain-containing protein</fullName>
    </recommendedName>
</protein>
<name>A0A5Q6RZ75_9ACTN</name>
<evidence type="ECO:0000313" key="3">
    <source>
        <dbReference type="Proteomes" id="UP000307768"/>
    </source>
</evidence>
<accession>A0A5Q6RZ75</accession>
<dbReference type="InterPro" id="IPR003615">
    <property type="entry name" value="HNH_nuc"/>
</dbReference>
<proteinExistence type="predicted"/>
<feature type="compositionally biased region" description="Pro residues" evidence="1">
    <location>
        <begin position="1"/>
        <end position="14"/>
    </location>
</feature>
<dbReference type="OrthoDB" id="5241234at2"/>
<organism evidence="2 3">
    <name type="scientific">Mumia zhuanghuii</name>
    <dbReference type="NCBI Taxonomy" id="2585211"/>
    <lineage>
        <taxon>Bacteria</taxon>
        <taxon>Bacillati</taxon>
        <taxon>Actinomycetota</taxon>
        <taxon>Actinomycetes</taxon>
        <taxon>Propionibacteriales</taxon>
        <taxon>Nocardioidaceae</taxon>
        <taxon>Mumia</taxon>
    </lineage>
</organism>
<dbReference type="CDD" id="cd00085">
    <property type="entry name" value="HNHc"/>
    <property type="match status" value="1"/>
</dbReference>
<feature type="region of interest" description="Disordered" evidence="1">
    <location>
        <begin position="1"/>
        <end position="45"/>
    </location>
</feature>
<feature type="compositionally biased region" description="Pro residues" evidence="1">
    <location>
        <begin position="560"/>
        <end position="571"/>
    </location>
</feature>
<reference evidence="2 3" key="1">
    <citation type="submission" date="2019-09" db="EMBL/GenBank/DDBJ databases">
        <title>Mumia zhuanghuii sp. nov. isolated from the intestinal contents of plateau pika (Ochotona curzoniae) in the Qinghai-Tibet plateau of China.</title>
        <authorList>
            <person name="Tian Z."/>
        </authorList>
    </citation>
    <scope>NUCLEOTIDE SEQUENCE [LARGE SCALE GENOMIC DNA]</scope>
    <source>
        <strain evidence="3">350</strain>
    </source>
</reference>
<dbReference type="AlphaFoldDB" id="A0A5Q6RZ75"/>